<dbReference type="EMBL" id="JADEWL010000039">
    <property type="protein sequence ID" value="MBE9213690.1"/>
    <property type="molecule type" value="Genomic_DNA"/>
</dbReference>
<keyword evidence="2" id="KW-0255">Endonuclease</keyword>
<keyword evidence="2" id="KW-0378">Hydrolase</keyword>
<reference evidence="2" key="1">
    <citation type="submission" date="2020-10" db="EMBL/GenBank/DDBJ databases">
        <authorList>
            <person name="Castelo-Branco R."/>
            <person name="Eusebio N."/>
            <person name="Adriana R."/>
            <person name="Vieira A."/>
            <person name="Brugerolle De Fraissinette N."/>
            <person name="Rezende De Castro R."/>
            <person name="Schneider M.P."/>
            <person name="Vasconcelos V."/>
            <person name="Leao P.N."/>
        </authorList>
    </citation>
    <scope>NUCLEOTIDE SEQUENCE</scope>
    <source>
        <strain evidence="2">LEGE 06105</strain>
    </source>
</reference>
<evidence type="ECO:0000259" key="1">
    <source>
        <dbReference type="Pfam" id="PF04471"/>
    </source>
</evidence>
<dbReference type="InterPro" id="IPR011856">
    <property type="entry name" value="tRNA_endonuc-like_dom_sf"/>
</dbReference>
<evidence type="ECO:0000313" key="2">
    <source>
        <dbReference type="EMBL" id="MBE9213690.1"/>
    </source>
</evidence>
<dbReference type="Proteomes" id="UP000620559">
    <property type="component" value="Unassembled WGS sequence"/>
</dbReference>
<dbReference type="Pfam" id="PF04471">
    <property type="entry name" value="Mrr_cat"/>
    <property type="match status" value="1"/>
</dbReference>
<keyword evidence="2" id="KW-0540">Nuclease</keyword>
<protein>
    <submittedName>
        <fullName evidence="2">Restriction endonuclease</fullName>
    </submittedName>
</protein>
<proteinExistence type="predicted"/>
<gene>
    <name evidence="2" type="ORF">IQ247_13615</name>
</gene>
<dbReference type="SUPFAM" id="SSF52980">
    <property type="entry name" value="Restriction endonuclease-like"/>
    <property type="match status" value="1"/>
</dbReference>
<dbReference type="Gene3D" id="3.40.1350.10">
    <property type="match status" value="1"/>
</dbReference>
<dbReference type="AlphaFoldDB" id="A0A8J7F2Q2"/>
<keyword evidence="3" id="KW-1185">Reference proteome</keyword>
<feature type="domain" description="Restriction endonuclease type IV Mrr" evidence="1">
    <location>
        <begin position="35"/>
        <end position="113"/>
    </location>
</feature>
<evidence type="ECO:0000313" key="3">
    <source>
        <dbReference type="Proteomes" id="UP000620559"/>
    </source>
</evidence>
<dbReference type="InterPro" id="IPR011335">
    <property type="entry name" value="Restrct_endonuc-II-like"/>
</dbReference>
<dbReference type="InterPro" id="IPR007560">
    <property type="entry name" value="Restrct_endonuc_IV_Mrr"/>
</dbReference>
<dbReference type="GO" id="GO:0009307">
    <property type="term" value="P:DNA restriction-modification system"/>
    <property type="evidence" value="ECO:0007669"/>
    <property type="project" value="InterPro"/>
</dbReference>
<dbReference type="GO" id="GO:0003677">
    <property type="term" value="F:DNA binding"/>
    <property type="evidence" value="ECO:0007669"/>
    <property type="project" value="InterPro"/>
</dbReference>
<name>A0A8J7F2Q2_9CYAN</name>
<dbReference type="GO" id="GO:0004519">
    <property type="term" value="F:endonuclease activity"/>
    <property type="evidence" value="ECO:0007669"/>
    <property type="project" value="UniProtKB-KW"/>
</dbReference>
<organism evidence="2 3">
    <name type="scientific">Plectonema cf. radiosum LEGE 06105</name>
    <dbReference type="NCBI Taxonomy" id="945769"/>
    <lineage>
        <taxon>Bacteria</taxon>
        <taxon>Bacillati</taxon>
        <taxon>Cyanobacteriota</taxon>
        <taxon>Cyanophyceae</taxon>
        <taxon>Oscillatoriophycideae</taxon>
        <taxon>Oscillatoriales</taxon>
        <taxon>Microcoleaceae</taxon>
        <taxon>Plectonema</taxon>
    </lineage>
</organism>
<dbReference type="RefSeq" id="WP_193920835.1">
    <property type="nucleotide sequence ID" value="NZ_JADEWL010000039.1"/>
</dbReference>
<comment type="caution">
    <text evidence="2">The sequence shown here is derived from an EMBL/GenBank/DDBJ whole genome shotgun (WGS) entry which is preliminary data.</text>
</comment>
<accession>A0A8J7F2Q2</accession>
<sequence>MSSKKIWQKYEDVTRQLLLDIRDFIGLSKVESKQVIQGNSGTEWEIDVVAYDNITSKIILVECKHRTNSSLPQSLVGGFAYTIKDTNAERGIIVTTIGLQEGAEKVAKHEKITPIRLTIDVTNNSDDYIARLSNQIFVKVTDRIAISFSCLSVTKVTHYKFFNRQ</sequence>